<evidence type="ECO:0000313" key="1">
    <source>
        <dbReference type="EMBL" id="MCD7464073.1"/>
    </source>
</evidence>
<sequence>MGGDYTVLTKTTEYDYGMEPMKGIRKLSTEDKVLHFQWMAEIIVKDKEGVEWVTGRKPIYKASLNFLA</sequence>
<comment type="caution">
    <text evidence="1">The sequence shown here is derived from an EMBL/GenBank/DDBJ whole genome shotgun (WGS) entry which is preliminary data.</text>
</comment>
<protein>
    <submittedName>
        <fullName evidence="1">Uncharacterized protein</fullName>
    </submittedName>
</protein>
<dbReference type="EMBL" id="JACEIK010000936">
    <property type="protein sequence ID" value="MCD7464073.1"/>
    <property type="molecule type" value="Genomic_DNA"/>
</dbReference>
<accession>A0ABS8SZC9</accession>
<reference evidence="1 2" key="1">
    <citation type="journal article" date="2021" name="BMC Genomics">
        <title>Datura genome reveals duplications of psychoactive alkaloid biosynthetic genes and high mutation rate following tissue culture.</title>
        <authorList>
            <person name="Rajewski A."/>
            <person name="Carter-House D."/>
            <person name="Stajich J."/>
            <person name="Litt A."/>
        </authorList>
    </citation>
    <scope>NUCLEOTIDE SEQUENCE [LARGE SCALE GENOMIC DNA]</scope>
    <source>
        <strain evidence="1">AR-01</strain>
    </source>
</reference>
<evidence type="ECO:0000313" key="2">
    <source>
        <dbReference type="Proteomes" id="UP000823775"/>
    </source>
</evidence>
<organism evidence="1 2">
    <name type="scientific">Datura stramonium</name>
    <name type="common">Jimsonweed</name>
    <name type="synonym">Common thornapple</name>
    <dbReference type="NCBI Taxonomy" id="4076"/>
    <lineage>
        <taxon>Eukaryota</taxon>
        <taxon>Viridiplantae</taxon>
        <taxon>Streptophyta</taxon>
        <taxon>Embryophyta</taxon>
        <taxon>Tracheophyta</taxon>
        <taxon>Spermatophyta</taxon>
        <taxon>Magnoliopsida</taxon>
        <taxon>eudicotyledons</taxon>
        <taxon>Gunneridae</taxon>
        <taxon>Pentapetalae</taxon>
        <taxon>asterids</taxon>
        <taxon>lamiids</taxon>
        <taxon>Solanales</taxon>
        <taxon>Solanaceae</taxon>
        <taxon>Solanoideae</taxon>
        <taxon>Datureae</taxon>
        <taxon>Datura</taxon>
    </lineage>
</organism>
<feature type="non-terminal residue" evidence="1">
    <location>
        <position position="68"/>
    </location>
</feature>
<keyword evidence="2" id="KW-1185">Reference proteome</keyword>
<name>A0ABS8SZC9_DATST</name>
<dbReference type="Proteomes" id="UP000823775">
    <property type="component" value="Unassembled WGS sequence"/>
</dbReference>
<proteinExistence type="predicted"/>
<gene>
    <name evidence="1" type="ORF">HAX54_052012</name>
</gene>